<name>A0A6B0T2E1_9EURY</name>
<dbReference type="Gene3D" id="3.10.20.30">
    <property type="match status" value="1"/>
</dbReference>
<reference evidence="2 3" key="1">
    <citation type="submission" date="2019-12" db="EMBL/GenBank/DDBJ databases">
        <title>Isolation and characterization of three novel carbon monoxide-oxidizing members of Halobacteria from salione crusts and soils.</title>
        <authorList>
            <person name="Myers M.R."/>
            <person name="King G.M."/>
        </authorList>
    </citation>
    <scope>NUCLEOTIDE SEQUENCE [LARGE SCALE GENOMIC DNA]</scope>
    <source>
        <strain evidence="2 3">WSH3</strain>
    </source>
</reference>
<dbReference type="EMBL" id="WUUT01000002">
    <property type="protein sequence ID" value="MXR51297.1"/>
    <property type="molecule type" value="Genomic_DNA"/>
</dbReference>
<keyword evidence="3" id="KW-1185">Reference proteome</keyword>
<organism evidence="2 3">
    <name type="scientific">Halovenus carboxidivorans</name>
    <dbReference type="NCBI Taxonomy" id="2692199"/>
    <lineage>
        <taxon>Archaea</taxon>
        <taxon>Methanobacteriati</taxon>
        <taxon>Methanobacteriota</taxon>
        <taxon>Stenosarchaea group</taxon>
        <taxon>Halobacteria</taxon>
        <taxon>Halobacteriales</taxon>
        <taxon>Haloarculaceae</taxon>
        <taxon>Halovenus</taxon>
    </lineage>
</organism>
<sequence>MQTKAELEAEKTEQTPDVETTVTVRCTGHVRTEIGVGRFDYTFEGDTLREFLAEFFEEYDVKDMLIAETEEEAMTEGWAPEFGELPGENYNKNPEGEQSRRFARVLVNGTFNEHIDGLDTELGDEDRVTLIYPFIYCC</sequence>
<dbReference type="AlphaFoldDB" id="A0A6B0T2E1"/>
<evidence type="ECO:0000313" key="2">
    <source>
        <dbReference type="EMBL" id="MXR51297.1"/>
    </source>
</evidence>
<gene>
    <name evidence="2" type="ORF">GRX03_06720</name>
</gene>
<accession>A0A6B0T2E1</accession>
<feature type="region of interest" description="Disordered" evidence="1">
    <location>
        <begin position="72"/>
        <end position="96"/>
    </location>
</feature>
<dbReference type="InterPro" id="IPR003749">
    <property type="entry name" value="ThiS/MoaD-like"/>
</dbReference>
<dbReference type="SUPFAM" id="SSF54285">
    <property type="entry name" value="MoaD/ThiS"/>
    <property type="match status" value="1"/>
</dbReference>
<evidence type="ECO:0000256" key="1">
    <source>
        <dbReference type="SAM" id="MobiDB-lite"/>
    </source>
</evidence>
<comment type="caution">
    <text evidence="2">The sequence shown here is derived from an EMBL/GenBank/DDBJ whole genome shotgun (WGS) entry which is preliminary data.</text>
</comment>
<dbReference type="Proteomes" id="UP000466535">
    <property type="component" value="Unassembled WGS sequence"/>
</dbReference>
<dbReference type="InterPro" id="IPR012675">
    <property type="entry name" value="Beta-grasp_dom_sf"/>
</dbReference>
<dbReference type="InterPro" id="IPR016155">
    <property type="entry name" value="Mopterin_synth/thiamin_S_b"/>
</dbReference>
<dbReference type="RefSeq" id="WP_159763436.1">
    <property type="nucleotide sequence ID" value="NZ_WUUT01000002.1"/>
</dbReference>
<proteinExistence type="predicted"/>
<protein>
    <submittedName>
        <fullName evidence="2">Pterin cluster protein</fullName>
    </submittedName>
</protein>
<dbReference type="Pfam" id="PF02597">
    <property type="entry name" value="ThiS"/>
    <property type="match status" value="1"/>
</dbReference>
<dbReference type="OrthoDB" id="240306at2157"/>
<evidence type="ECO:0000313" key="3">
    <source>
        <dbReference type="Proteomes" id="UP000466535"/>
    </source>
</evidence>